<evidence type="ECO:0000313" key="3">
    <source>
        <dbReference type="EMBL" id="TQD96429.1"/>
    </source>
</evidence>
<proteinExistence type="predicted"/>
<feature type="signal peptide" evidence="2">
    <location>
        <begin position="1"/>
        <end position="23"/>
    </location>
</feature>
<dbReference type="PANTHER" id="PTHR34467:SF7">
    <property type="entry name" value="TRANSMEMBRANE PROTEIN"/>
    <property type="match status" value="1"/>
</dbReference>
<name>A0A540MDC0_MALBA</name>
<protein>
    <submittedName>
        <fullName evidence="3">Uncharacterized protein</fullName>
    </submittedName>
</protein>
<keyword evidence="4" id="KW-1185">Reference proteome</keyword>
<evidence type="ECO:0000313" key="4">
    <source>
        <dbReference type="Proteomes" id="UP000315295"/>
    </source>
</evidence>
<dbReference type="PANTHER" id="PTHR34467">
    <property type="entry name" value="TRANSMEMBRANE PROTEIN"/>
    <property type="match status" value="1"/>
</dbReference>
<comment type="caution">
    <text evidence="3">The sequence shown here is derived from an EMBL/GenBank/DDBJ whole genome shotgun (WGS) entry which is preliminary data.</text>
</comment>
<dbReference type="Proteomes" id="UP000315295">
    <property type="component" value="Unassembled WGS sequence"/>
</dbReference>
<evidence type="ECO:0000256" key="2">
    <source>
        <dbReference type="SAM" id="SignalP"/>
    </source>
</evidence>
<reference evidence="3 4" key="1">
    <citation type="journal article" date="2019" name="G3 (Bethesda)">
        <title>Sequencing of a Wild Apple (Malus baccata) Genome Unravels the Differences Between Cultivated and Wild Apple Species Regarding Disease Resistance and Cold Tolerance.</title>
        <authorList>
            <person name="Chen X."/>
        </authorList>
    </citation>
    <scope>NUCLEOTIDE SEQUENCE [LARGE SCALE GENOMIC DNA]</scope>
    <source>
        <strain evidence="4">cv. Shandingzi</strain>
        <tissue evidence="3">Leaves</tissue>
    </source>
</reference>
<sequence>MLPQVKICIILLLLFNFSVSGTADSFKDGMELTYSSGPELEVVNPQKIKAGRKLLISLDAMLDYHEPGPNPGHEPHKGGNAGGRGGNP</sequence>
<keyword evidence="2" id="KW-0732">Signal</keyword>
<feature type="compositionally biased region" description="Gly residues" evidence="1">
    <location>
        <begin position="79"/>
        <end position="88"/>
    </location>
</feature>
<accession>A0A540MDC0</accession>
<organism evidence="3 4">
    <name type="scientific">Malus baccata</name>
    <name type="common">Siberian crab apple</name>
    <name type="synonym">Pyrus baccata</name>
    <dbReference type="NCBI Taxonomy" id="106549"/>
    <lineage>
        <taxon>Eukaryota</taxon>
        <taxon>Viridiplantae</taxon>
        <taxon>Streptophyta</taxon>
        <taxon>Embryophyta</taxon>
        <taxon>Tracheophyta</taxon>
        <taxon>Spermatophyta</taxon>
        <taxon>Magnoliopsida</taxon>
        <taxon>eudicotyledons</taxon>
        <taxon>Gunneridae</taxon>
        <taxon>Pentapetalae</taxon>
        <taxon>rosids</taxon>
        <taxon>fabids</taxon>
        <taxon>Rosales</taxon>
        <taxon>Rosaceae</taxon>
        <taxon>Amygdaloideae</taxon>
        <taxon>Maleae</taxon>
        <taxon>Malus</taxon>
    </lineage>
</organism>
<dbReference type="EMBL" id="VIEB01000292">
    <property type="protein sequence ID" value="TQD96429.1"/>
    <property type="molecule type" value="Genomic_DNA"/>
</dbReference>
<gene>
    <name evidence="3" type="ORF">C1H46_017924</name>
</gene>
<dbReference type="AlphaFoldDB" id="A0A540MDC0"/>
<evidence type="ECO:0000256" key="1">
    <source>
        <dbReference type="SAM" id="MobiDB-lite"/>
    </source>
</evidence>
<feature type="chain" id="PRO_5022080554" evidence="2">
    <location>
        <begin position="24"/>
        <end position="88"/>
    </location>
</feature>
<feature type="region of interest" description="Disordered" evidence="1">
    <location>
        <begin position="65"/>
        <end position="88"/>
    </location>
</feature>